<organism evidence="1 2">
    <name type="scientific">Microvirga arabica</name>
    <dbReference type="NCBI Taxonomy" id="1128671"/>
    <lineage>
        <taxon>Bacteria</taxon>
        <taxon>Pseudomonadati</taxon>
        <taxon>Pseudomonadota</taxon>
        <taxon>Alphaproteobacteria</taxon>
        <taxon>Hyphomicrobiales</taxon>
        <taxon>Methylobacteriaceae</taxon>
        <taxon>Microvirga</taxon>
    </lineage>
</organism>
<reference evidence="1 2" key="1">
    <citation type="submission" date="2024-09" db="EMBL/GenBank/DDBJ databases">
        <title>Nodulacao em especies de Leguminosae Basais da Amazonia e Caracterizacao dos Rizobios e Bacterias Associadas aos Nodulos.</title>
        <authorList>
            <person name="Jambeiro I.C.A."/>
            <person name="Lopes I.S."/>
            <person name="Aguiar E.R.G.R."/>
            <person name="Santos A.F.J."/>
            <person name="Dos Santos J.M.F."/>
            <person name="Gross E."/>
        </authorList>
    </citation>
    <scope>NUCLEOTIDE SEQUENCE [LARGE SCALE GENOMIC DNA]</scope>
    <source>
        <strain evidence="1 2">BRUESC1165</strain>
    </source>
</reference>
<evidence type="ECO:0000313" key="1">
    <source>
        <dbReference type="EMBL" id="MFC1456812.1"/>
    </source>
</evidence>
<accession>A0ABV6Y715</accession>
<gene>
    <name evidence="1" type="ORF">ACETIH_08805</name>
</gene>
<comment type="caution">
    <text evidence="1">The sequence shown here is derived from an EMBL/GenBank/DDBJ whole genome shotgun (WGS) entry which is preliminary data.</text>
</comment>
<evidence type="ECO:0000313" key="2">
    <source>
        <dbReference type="Proteomes" id="UP001593940"/>
    </source>
</evidence>
<dbReference type="EMBL" id="JBHOMY010000022">
    <property type="protein sequence ID" value="MFC1456812.1"/>
    <property type="molecule type" value="Genomic_DNA"/>
</dbReference>
<dbReference type="Proteomes" id="UP001593940">
    <property type="component" value="Unassembled WGS sequence"/>
</dbReference>
<keyword evidence="2" id="KW-1185">Reference proteome</keyword>
<name>A0ABV6Y715_9HYPH</name>
<proteinExistence type="predicted"/>
<dbReference type="RefSeq" id="WP_377029435.1">
    <property type="nucleotide sequence ID" value="NZ_JBHOMY010000022.1"/>
</dbReference>
<sequence length="82" mass="8924">MARICFNGDIREGALPDLEGEALRNVGQAWELTKAMARNLIGTAFEQSANCVAAYIELNDDVDGIILEFPSLGAIPLMQQSR</sequence>
<protein>
    <submittedName>
        <fullName evidence="1">Uncharacterized protein</fullName>
    </submittedName>
</protein>